<name>A0A3A9ZHF6_9ACTN</name>
<evidence type="ECO:0000256" key="2">
    <source>
        <dbReference type="ARBA" id="ARBA00005426"/>
    </source>
</evidence>
<dbReference type="FunFam" id="3.90.1170.40:FF:000004">
    <property type="entry name" value="Molybdopterin biosynthesis protein MoeE"/>
    <property type="match status" value="1"/>
</dbReference>
<keyword evidence="5" id="KW-0501">Molybdenum cofactor biosynthesis</keyword>
<dbReference type="PANTHER" id="PTHR23404">
    <property type="entry name" value="MOLYBDOPTERIN SYNTHASE RELATED"/>
    <property type="match status" value="1"/>
</dbReference>
<evidence type="ECO:0000256" key="1">
    <source>
        <dbReference type="ARBA" id="ARBA00005046"/>
    </source>
</evidence>
<comment type="catalytic activity">
    <reaction evidence="8">
        <text>2 [molybdopterin-synthase sulfur-carrier protein]-C-terminal-Gly-aminoethanethioate + cyclic pyranopterin phosphate + H2O = molybdopterin + 2 [molybdopterin-synthase sulfur-carrier protein]-C-terminal Gly-Gly + 2 H(+)</text>
        <dbReference type="Rhea" id="RHEA:26333"/>
        <dbReference type="Rhea" id="RHEA-COMP:12202"/>
        <dbReference type="Rhea" id="RHEA-COMP:19907"/>
        <dbReference type="ChEBI" id="CHEBI:15377"/>
        <dbReference type="ChEBI" id="CHEBI:15378"/>
        <dbReference type="ChEBI" id="CHEBI:58698"/>
        <dbReference type="ChEBI" id="CHEBI:59648"/>
        <dbReference type="ChEBI" id="CHEBI:90778"/>
        <dbReference type="ChEBI" id="CHEBI:232372"/>
        <dbReference type="EC" id="2.8.1.12"/>
    </reaction>
</comment>
<comment type="caution">
    <text evidence="14">The sequence shown here is derived from an EMBL/GenBank/DDBJ whole genome shotgun (WGS) entry which is preliminary data.</text>
</comment>
<sequence>MGDHGGMERDRIRLLALRDTPLSVDEVLAAVGDPAAGGTALFAGTVRDHDDEGRTEAAAVTSLAYTAHPTAEAELRRVAERVAADFPVRALAAVHRVGELAVGELAVVVAVACPHRAEAFAACRRLIDDLKSQVPIWKHQTFADGGREWVGAHA</sequence>
<dbReference type="InterPro" id="IPR003448">
    <property type="entry name" value="Mopterin_biosynth_MoaE"/>
</dbReference>
<evidence type="ECO:0000256" key="4">
    <source>
        <dbReference type="ARBA" id="ARBA00022679"/>
    </source>
</evidence>
<dbReference type="EMBL" id="RBAL01000001">
    <property type="protein sequence ID" value="RKN47124.1"/>
    <property type="molecule type" value="Genomic_DNA"/>
</dbReference>
<keyword evidence="4" id="KW-0808">Transferase</keyword>
<evidence type="ECO:0000256" key="13">
    <source>
        <dbReference type="ARBA" id="ARBA00080739"/>
    </source>
</evidence>
<evidence type="ECO:0000256" key="11">
    <source>
        <dbReference type="ARBA" id="ARBA00078352"/>
    </source>
</evidence>
<evidence type="ECO:0000256" key="9">
    <source>
        <dbReference type="ARBA" id="ARBA00072424"/>
    </source>
</evidence>
<protein>
    <recommendedName>
        <fullName evidence="9">Molybdopterin synthase catalytic subunit 1</fullName>
        <ecNumber evidence="3">2.8.1.12</ecNumber>
    </recommendedName>
    <alternativeName>
        <fullName evidence="13">MPT synthase subunit 2 1</fullName>
    </alternativeName>
    <alternativeName>
        <fullName evidence="10">Molybdenum cofactor biosynthesis protein E 1</fullName>
    </alternativeName>
    <alternativeName>
        <fullName evidence="11">Molybdopterin-converting factor large subunit 1</fullName>
    </alternativeName>
    <alternativeName>
        <fullName evidence="12">Molybdopterin-converting factor subunit 2 1</fullName>
    </alternativeName>
</protein>
<dbReference type="Pfam" id="PF02391">
    <property type="entry name" value="MoaE"/>
    <property type="match status" value="1"/>
</dbReference>
<comment type="pathway">
    <text evidence="1">Cofactor biosynthesis; molybdopterin biosynthesis.</text>
</comment>
<evidence type="ECO:0000256" key="3">
    <source>
        <dbReference type="ARBA" id="ARBA00011950"/>
    </source>
</evidence>
<dbReference type="CDD" id="cd00756">
    <property type="entry name" value="MoaE"/>
    <property type="match status" value="1"/>
</dbReference>
<gene>
    <name evidence="14" type="ORF">D7294_02830</name>
</gene>
<keyword evidence="15" id="KW-1185">Reference proteome</keyword>
<dbReference type="GO" id="GO:0006777">
    <property type="term" value="P:Mo-molybdopterin cofactor biosynthetic process"/>
    <property type="evidence" value="ECO:0007669"/>
    <property type="project" value="UniProtKB-KW"/>
</dbReference>
<dbReference type="GO" id="GO:0030366">
    <property type="term" value="F:molybdopterin synthase activity"/>
    <property type="evidence" value="ECO:0007669"/>
    <property type="project" value="UniProtKB-EC"/>
</dbReference>
<comment type="function">
    <text evidence="6">Converts molybdopterin precursor Z into molybdopterin. This requires the incorporation of two sulfur atoms into precursor Z to generate a dithiolene group. The sulfur is provided by MoaD.</text>
</comment>
<dbReference type="OrthoDB" id="9794429at2"/>
<evidence type="ECO:0000313" key="15">
    <source>
        <dbReference type="Proteomes" id="UP000272474"/>
    </source>
</evidence>
<organism evidence="14 15">
    <name type="scientific">Streptomyces hoynatensis</name>
    <dbReference type="NCBI Taxonomy" id="1141874"/>
    <lineage>
        <taxon>Bacteria</taxon>
        <taxon>Bacillati</taxon>
        <taxon>Actinomycetota</taxon>
        <taxon>Actinomycetes</taxon>
        <taxon>Kitasatosporales</taxon>
        <taxon>Streptomycetaceae</taxon>
        <taxon>Streptomyces</taxon>
    </lineage>
</organism>
<dbReference type="Proteomes" id="UP000272474">
    <property type="component" value="Unassembled WGS sequence"/>
</dbReference>
<dbReference type="Gene3D" id="3.90.1170.40">
    <property type="entry name" value="Molybdopterin biosynthesis MoaE subunit"/>
    <property type="match status" value="1"/>
</dbReference>
<dbReference type="EC" id="2.8.1.12" evidence="3"/>
<proteinExistence type="inferred from homology"/>
<dbReference type="InterPro" id="IPR036563">
    <property type="entry name" value="MoaE_sf"/>
</dbReference>
<evidence type="ECO:0000256" key="10">
    <source>
        <dbReference type="ARBA" id="ARBA00076955"/>
    </source>
</evidence>
<evidence type="ECO:0000313" key="14">
    <source>
        <dbReference type="EMBL" id="RKN47124.1"/>
    </source>
</evidence>
<evidence type="ECO:0000256" key="5">
    <source>
        <dbReference type="ARBA" id="ARBA00023150"/>
    </source>
</evidence>
<evidence type="ECO:0000256" key="6">
    <source>
        <dbReference type="ARBA" id="ARBA00025448"/>
    </source>
</evidence>
<dbReference type="AlphaFoldDB" id="A0A3A9ZHF6"/>
<comment type="similarity">
    <text evidence="2">Belongs to the MoaE family.</text>
</comment>
<reference evidence="14 15" key="1">
    <citation type="journal article" date="2014" name="Int. J. Syst. Evol. Microbiol.">
        <title>Streptomyces hoynatensis sp. nov., isolated from deep marine sediment.</title>
        <authorList>
            <person name="Veyisoglu A."/>
            <person name="Sahin N."/>
        </authorList>
    </citation>
    <scope>NUCLEOTIDE SEQUENCE [LARGE SCALE GENOMIC DNA]</scope>
    <source>
        <strain evidence="14 15">KCTC 29097</strain>
    </source>
</reference>
<dbReference type="RefSeq" id="WP_120674978.1">
    <property type="nucleotide sequence ID" value="NZ_RBAL01000001.1"/>
</dbReference>
<comment type="subunit">
    <text evidence="7">Heterotetramer of 2 MoaD subunits and 2 MoaE subunits. Also stable as homodimer. The enzyme changes between these two forms during catalysis.</text>
</comment>
<evidence type="ECO:0000256" key="7">
    <source>
        <dbReference type="ARBA" id="ARBA00026066"/>
    </source>
</evidence>
<evidence type="ECO:0000256" key="12">
    <source>
        <dbReference type="ARBA" id="ARBA00080680"/>
    </source>
</evidence>
<dbReference type="SUPFAM" id="SSF54690">
    <property type="entry name" value="Molybdopterin synthase subunit MoaE"/>
    <property type="match status" value="1"/>
</dbReference>
<accession>A0A3A9ZHF6</accession>
<evidence type="ECO:0000256" key="8">
    <source>
        <dbReference type="ARBA" id="ARBA00049878"/>
    </source>
</evidence>